<accession>A0A654KGI1</accession>
<organism evidence="3 4">
    <name type="scientific">Taylorella equigenitalis (strain MCE9)</name>
    <dbReference type="NCBI Taxonomy" id="937774"/>
    <lineage>
        <taxon>Bacteria</taxon>
        <taxon>Pseudomonadati</taxon>
        <taxon>Pseudomonadota</taxon>
        <taxon>Betaproteobacteria</taxon>
        <taxon>Burkholderiales</taxon>
        <taxon>Alcaligenaceae</taxon>
        <taxon>Taylorella</taxon>
    </lineage>
</organism>
<dbReference type="Proteomes" id="UP000007472">
    <property type="component" value="Chromosome"/>
</dbReference>
<dbReference type="EMBL" id="CP002456">
    <property type="protein sequence ID" value="ADU91520.1"/>
    <property type="molecule type" value="Genomic_DNA"/>
</dbReference>
<dbReference type="GO" id="GO:0031640">
    <property type="term" value="P:killing of cells of another organism"/>
    <property type="evidence" value="ECO:0007669"/>
    <property type="project" value="UniProtKB-KW"/>
</dbReference>
<dbReference type="Gene3D" id="1.10.530.40">
    <property type="match status" value="1"/>
</dbReference>
<dbReference type="AlphaFoldDB" id="A0A654KGI1"/>
<sequence>MSPYFSRILHSPEYTNSGVTIGRGYDLGERERQDLLTDLNNSGIPLA</sequence>
<name>A0A654KGI1_TAYEM</name>
<keyword evidence="2" id="KW-0081">Bacteriolytic enzyme</keyword>
<dbReference type="GO" id="GO:0003796">
    <property type="term" value="F:lysozyme activity"/>
    <property type="evidence" value="ECO:0007669"/>
    <property type="project" value="InterPro"/>
</dbReference>
<keyword evidence="1" id="KW-0929">Antimicrobial</keyword>
<gene>
    <name evidence="3" type="ordered locus">TEQUI_0578</name>
</gene>
<evidence type="ECO:0000313" key="3">
    <source>
        <dbReference type="EMBL" id="ADU91520.1"/>
    </source>
</evidence>
<reference evidence="3 4" key="1">
    <citation type="journal article" date="2011" name="J. Bacteriol.">
        <title>Genome sequence of Taylorella equigenitalis MCE9, the causative agent of contagious equine metritis.</title>
        <authorList>
            <person name="Hebert L."/>
            <person name="Moumen B."/>
            <person name="Duquesne F."/>
            <person name="Breuil M.F."/>
            <person name="Laugier C."/>
            <person name="Batto J.M."/>
            <person name="Renault P."/>
            <person name="Petry S."/>
        </authorList>
    </citation>
    <scope>NUCLEOTIDE SEQUENCE [LARGE SCALE GENOMIC DNA]</scope>
    <source>
        <strain evidence="3 4">MCE9</strain>
    </source>
</reference>
<dbReference type="InterPro" id="IPR023347">
    <property type="entry name" value="Lysozyme_dom_sf"/>
</dbReference>
<protein>
    <submittedName>
        <fullName evidence="3">Uncharacterized protein</fullName>
    </submittedName>
</protein>
<evidence type="ECO:0000256" key="1">
    <source>
        <dbReference type="ARBA" id="ARBA00022529"/>
    </source>
</evidence>
<dbReference type="GO" id="GO:0042742">
    <property type="term" value="P:defense response to bacterium"/>
    <property type="evidence" value="ECO:0007669"/>
    <property type="project" value="UniProtKB-KW"/>
</dbReference>
<evidence type="ECO:0000256" key="2">
    <source>
        <dbReference type="ARBA" id="ARBA00022638"/>
    </source>
</evidence>
<evidence type="ECO:0000313" key="4">
    <source>
        <dbReference type="Proteomes" id="UP000007472"/>
    </source>
</evidence>
<proteinExistence type="predicted"/>
<dbReference type="KEGG" id="teq:TEQUI_0578"/>